<keyword evidence="1" id="KW-0812">Transmembrane</keyword>
<feature type="transmembrane region" description="Helical" evidence="1">
    <location>
        <begin position="50"/>
        <end position="69"/>
    </location>
</feature>
<proteinExistence type="predicted"/>
<gene>
    <name evidence="2" type="primary">Vigan.06G079200</name>
    <name evidence="2" type="ORF">VIGAN_06079200</name>
</gene>
<dbReference type="AlphaFoldDB" id="A0A0S3SAC7"/>
<keyword evidence="1" id="KW-0472">Membrane</keyword>
<feature type="transmembrane region" description="Helical" evidence="1">
    <location>
        <begin position="20"/>
        <end position="38"/>
    </location>
</feature>
<dbReference type="Proteomes" id="UP000291084">
    <property type="component" value="Chromosome 6"/>
</dbReference>
<reference evidence="2 3" key="1">
    <citation type="journal article" date="2015" name="Sci. Rep.">
        <title>The power of single molecule real-time sequencing technology in the de novo assembly of a eukaryotic genome.</title>
        <authorList>
            <person name="Sakai H."/>
            <person name="Naito K."/>
            <person name="Ogiso-Tanaka E."/>
            <person name="Takahashi Y."/>
            <person name="Iseki K."/>
            <person name="Muto C."/>
            <person name="Satou K."/>
            <person name="Teruya K."/>
            <person name="Shiroma A."/>
            <person name="Shimoji M."/>
            <person name="Hirano T."/>
            <person name="Itoh T."/>
            <person name="Kaga A."/>
            <person name="Tomooka N."/>
        </authorList>
    </citation>
    <scope>NUCLEOTIDE SEQUENCE [LARGE SCALE GENOMIC DNA]</scope>
    <source>
        <strain evidence="3">cv. Shumari</strain>
    </source>
</reference>
<dbReference type="EMBL" id="AP015039">
    <property type="protein sequence ID" value="BAT89749.1"/>
    <property type="molecule type" value="Genomic_DNA"/>
</dbReference>
<sequence length="141" mass="16347">MATTTWRLLPCITMLYGAPHSFLLIFAGWLFFIVLDFFNVCSCCYSRQCWYWTVQLLCLLLLSIQLSPLKTFKSNPQTRSGCSCSNSKLLDRDTSSIKFCTSFWRCSFQRGPFSFIPYYVLPRENRGCTCNMVAALCSKYR</sequence>
<protein>
    <submittedName>
        <fullName evidence="2">Uncharacterized protein</fullName>
    </submittedName>
</protein>
<keyword evidence="1" id="KW-1133">Transmembrane helix</keyword>
<accession>A0A0S3SAC7</accession>
<evidence type="ECO:0000313" key="3">
    <source>
        <dbReference type="Proteomes" id="UP000291084"/>
    </source>
</evidence>
<keyword evidence="3" id="KW-1185">Reference proteome</keyword>
<evidence type="ECO:0000256" key="1">
    <source>
        <dbReference type="SAM" id="Phobius"/>
    </source>
</evidence>
<name>A0A0S3SAC7_PHAAN</name>
<evidence type="ECO:0000313" key="2">
    <source>
        <dbReference type="EMBL" id="BAT89749.1"/>
    </source>
</evidence>
<organism evidence="2 3">
    <name type="scientific">Vigna angularis var. angularis</name>
    <dbReference type="NCBI Taxonomy" id="157739"/>
    <lineage>
        <taxon>Eukaryota</taxon>
        <taxon>Viridiplantae</taxon>
        <taxon>Streptophyta</taxon>
        <taxon>Embryophyta</taxon>
        <taxon>Tracheophyta</taxon>
        <taxon>Spermatophyta</taxon>
        <taxon>Magnoliopsida</taxon>
        <taxon>eudicotyledons</taxon>
        <taxon>Gunneridae</taxon>
        <taxon>Pentapetalae</taxon>
        <taxon>rosids</taxon>
        <taxon>fabids</taxon>
        <taxon>Fabales</taxon>
        <taxon>Fabaceae</taxon>
        <taxon>Papilionoideae</taxon>
        <taxon>50 kb inversion clade</taxon>
        <taxon>NPAAA clade</taxon>
        <taxon>indigoferoid/millettioid clade</taxon>
        <taxon>Phaseoleae</taxon>
        <taxon>Vigna</taxon>
    </lineage>
</organism>